<sequence>MDTLDTTYALDTLKADLVNDKDLNLFYDYFETNFKGRTVSSEMTDQEKSDARQNNHAKRLNFINNILSTQVLVMLLLYYKNEEMNLFSMKEHLLCIDLCFNQLKSNTKLAKKLVLEEFLKLFRKLTLIIVGTKFKLKEKKTLLNFFKSWCKNYKNILKTVNASSGVNNLVIIYYVISELKSGECKPNLLIESIEALAHIKDINYYNKVFKLALKIYQEKFPEQITEQSFILECLKIDDFKTSYQLAKSIDKYLPKYFNVKECLNRESFANIYRVAEENIELLTSAFEGYLDTDIKILPEFNTSFLMVIYHFLKLFEGEDSEKGSKGGLYLRKYFKIYYLNNFFKLTQIITTSSLYSPFNRFIATELLQLAAKKGDFDFFCFFSRLNAEFDPSILPEELVEIFIKKALEFPYHIVLLKFFKPSSSLEELENALREAISKVRITDLPKSVCGVTLSNMTICLPNTDDSNFGNGVKFYVLLHELVHFLQRTSIESFRESLENKNQKLIGELKMSNLLMEDSIENAEKNPTPEATDINPLDNYEILKKIEENEGNLKPLPTFNPAIDSSQNTDIKEGGEYLELLLFNGLHERIYTSAAEFLFESHENSLEKFREKFSTLNANGMKNKENYYPIRELGSNNEEVYYLGECGTKERMIAYKIYMDEKNLSK</sequence>
<dbReference type="Proteomes" id="UP000187209">
    <property type="component" value="Unassembled WGS sequence"/>
</dbReference>
<keyword evidence="1" id="KW-1133">Transmembrane helix</keyword>
<name>A0A1R2BLC5_9CILI</name>
<accession>A0A1R2BLC5</accession>
<dbReference type="EMBL" id="MPUH01000568">
    <property type="protein sequence ID" value="OMJ77578.1"/>
    <property type="molecule type" value="Genomic_DNA"/>
</dbReference>
<feature type="transmembrane region" description="Helical" evidence="1">
    <location>
        <begin position="62"/>
        <end position="79"/>
    </location>
</feature>
<gene>
    <name evidence="2" type="ORF">SteCoe_22826</name>
</gene>
<proteinExistence type="predicted"/>
<keyword evidence="3" id="KW-1185">Reference proteome</keyword>
<dbReference type="AlphaFoldDB" id="A0A1R2BLC5"/>
<keyword evidence="1" id="KW-0812">Transmembrane</keyword>
<keyword evidence="1" id="KW-0472">Membrane</keyword>
<protein>
    <submittedName>
        <fullName evidence="2">Uncharacterized protein</fullName>
    </submittedName>
</protein>
<reference evidence="2 3" key="1">
    <citation type="submission" date="2016-11" db="EMBL/GenBank/DDBJ databases">
        <title>The macronuclear genome of Stentor coeruleus: a giant cell with tiny introns.</title>
        <authorList>
            <person name="Slabodnick M."/>
            <person name="Ruby J.G."/>
            <person name="Reiff S.B."/>
            <person name="Swart E.C."/>
            <person name="Gosai S."/>
            <person name="Prabakaran S."/>
            <person name="Witkowska E."/>
            <person name="Larue G.E."/>
            <person name="Fisher S."/>
            <person name="Freeman R.M."/>
            <person name="Gunawardena J."/>
            <person name="Chu W."/>
            <person name="Stover N.A."/>
            <person name="Gregory B.D."/>
            <person name="Nowacki M."/>
            <person name="Derisi J."/>
            <person name="Roy S.W."/>
            <person name="Marshall W.F."/>
            <person name="Sood P."/>
        </authorList>
    </citation>
    <scope>NUCLEOTIDE SEQUENCE [LARGE SCALE GENOMIC DNA]</scope>
    <source>
        <strain evidence="2">WM001</strain>
    </source>
</reference>
<evidence type="ECO:0000313" key="2">
    <source>
        <dbReference type="EMBL" id="OMJ77578.1"/>
    </source>
</evidence>
<evidence type="ECO:0000313" key="3">
    <source>
        <dbReference type="Proteomes" id="UP000187209"/>
    </source>
</evidence>
<comment type="caution">
    <text evidence="2">The sequence shown here is derived from an EMBL/GenBank/DDBJ whole genome shotgun (WGS) entry which is preliminary data.</text>
</comment>
<organism evidence="2 3">
    <name type="scientific">Stentor coeruleus</name>
    <dbReference type="NCBI Taxonomy" id="5963"/>
    <lineage>
        <taxon>Eukaryota</taxon>
        <taxon>Sar</taxon>
        <taxon>Alveolata</taxon>
        <taxon>Ciliophora</taxon>
        <taxon>Postciliodesmatophora</taxon>
        <taxon>Heterotrichea</taxon>
        <taxon>Heterotrichida</taxon>
        <taxon>Stentoridae</taxon>
        <taxon>Stentor</taxon>
    </lineage>
</organism>
<evidence type="ECO:0000256" key="1">
    <source>
        <dbReference type="SAM" id="Phobius"/>
    </source>
</evidence>